<comment type="caution">
    <text evidence="1">The sequence shown here is derived from an EMBL/GenBank/DDBJ whole genome shotgun (WGS) entry which is preliminary data.</text>
</comment>
<proteinExistence type="predicted"/>
<gene>
    <name evidence="1" type="ORF">SDC9_27501</name>
</gene>
<protein>
    <recommendedName>
        <fullName evidence="2">Ubiquitin Mut7-C domain-containing protein</fullName>
    </recommendedName>
</protein>
<organism evidence="1">
    <name type="scientific">bioreactor metagenome</name>
    <dbReference type="NCBI Taxonomy" id="1076179"/>
    <lineage>
        <taxon>unclassified sequences</taxon>
        <taxon>metagenomes</taxon>
        <taxon>ecological metagenomes</taxon>
    </lineage>
</organism>
<accession>A0A644US96</accession>
<dbReference type="InterPro" id="IPR016155">
    <property type="entry name" value="Mopterin_synth/thiamin_S_b"/>
</dbReference>
<dbReference type="AlphaFoldDB" id="A0A644US96"/>
<evidence type="ECO:0000313" key="1">
    <source>
        <dbReference type="EMBL" id="MPL81573.1"/>
    </source>
</evidence>
<reference evidence="1" key="1">
    <citation type="submission" date="2019-08" db="EMBL/GenBank/DDBJ databases">
        <authorList>
            <person name="Kucharzyk K."/>
            <person name="Murdoch R.W."/>
            <person name="Higgins S."/>
            <person name="Loffler F."/>
        </authorList>
    </citation>
    <scope>NUCLEOTIDE SEQUENCE</scope>
</reference>
<name>A0A644US96_9ZZZZ</name>
<sequence>MVIEIWLNESLKSYMPSSPNGIVTVDVIGDITVGELLDELEIDRSFVGITLVNGKKSSLQQILYDGDKLSLFDSSKRE</sequence>
<dbReference type="SUPFAM" id="SSF54285">
    <property type="entry name" value="MoaD/ThiS"/>
    <property type="match status" value="1"/>
</dbReference>
<dbReference type="EMBL" id="VSSQ01000151">
    <property type="protein sequence ID" value="MPL81573.1"/>
    <property type="molecule type" value="Genomic_DNA"/>
</dbReference>
<evidence type="ECO:0008006" key="2">
    <source>
        <dbReference type="Google" id="ProtNLM"/>
    </source>
</evidence>